<evidence type="ECO:0000313" key="1">
    <source>
        <dbReference type="EMBL" id="ANZ31575.1"/>
    </source>
</evidence>
<dbReference type="RefSeq" id="WP_035501873.1">
    <property type="nucleotide sequence ID" value="NZ_BTHJ01000001.1"/>
</dbReference>
<dbReference type="Proteomes" id="UP000093052">
    <property type="component" value="Chromosome"/>
</dbReference>
<name>A0AAN1D7X0_PARTM</name>
<dbReference type="EMBL" id="CP016622">
    <property type="protein sequence ID" value="ANZ31575.1"/>
    <property type="molecule type" value="Genomic_DNA"/>
</dbReference>
<accession>A0AAN1D7X0</accession>
<sequence length="81" mass="9355">MAFATYLNEKREIEEIGTHEERFPAHAYRAAIKVVKIHKMKKTPKLYRGVSGESMDMPKNVLCDSIKRISSKMESIQTVQE</sequence>
<dbReference type="AlphaFoldDB" id="A0AAN1D7X0"/>
<gene>
    <name evidence="1" type="ORF">BCV53_16600</name>
</gene>
<reference evidence="2" key="1">
    <citation type="journal article" date="2016" name="Genome Announc.">
        <title>Complete Genome Sequence of Geobacillus thermoglucosidasius NCIMB 11955, the Progenitor of a Bioethanol Production Strain.</title>
        <authorList>
            <person name="Sheng L."/>
            <person name="Zhang Y."/>
            <person name="Minton N.P."/>
        </authorList>
    </citation>
    <scope>NUCLEOTIDE SEQUENCE [LARGE SCALE GENOMIC DNA]</scope>
    <source>
        <strain evidence="2">NCIMB 11955</strain>
    </source>
</reference>
<protein>
    <submittedName>
        <fullName evidence="1">Uncharacterized protein</fullName>
    </submittedName>
</protein>
<keyword evidence="2" id="KW-1185">Reference proteome</keyword>
<dbReference type="KEGG" id="ptl:AOT13_16560"/>
<organism evidence="1 2">
    <name type="scientific">Parageobacillus thermoglucosidasius</name>
    <name type="common">Geobacillus thermoglucosidasius</name>
    <dbReference type="NCBI Taxonomy" id="1426"/>
    <lineage>
        <taxon>Bacteria</taxon>
        <taxon>Bacillati</taxon>
        <taxon>Bacillota</taxon>
        <taxon>Bacilli</taxon>
        <taxon>Bacillales</taxon>
        <taxon>Anoxybacillaceae</taxon>
        <taxon>Parageobacillus</taxon>
    </lineage>
</organism>
<proteinExistence type="predicted"/>
<evidence type="ECO:0000313" key="2">
    <source>
        <dbReference type="Proteomes" id="UP000093052"/>
    </source>
</evidence>